<protein>
    <submittedName>
        <fullName evidence="2">Uncharacterized protein</fullName>
    </submittedName>
</protein>
<name>A0A3S4YAN1_9SPHI</name>
<keyword evidence="1" id="KW-1133">Transmembrane helix</keyword>
<evidence type="ECO:0000256" key="1">
    <source>
        <dbReference type="SAM" id="Phobius"/>
    </source>
</evidence>
<dbReference type="Proteomes" id="UP000286701">
    <property type="component" value="Unassembled WGS sequence"/>
</dbReference>
<feature type="transmembrane region" description="Helical" evidence="1">
    <location>
        <begin position="12"/>
        <end position="31"/>
    </location>
</feature>
<keyword evidence="3" id="KW-1185">Reference proteome</keyword>
<sequence>MKKLSPRISRHICLALIVMPILITWLLYLMNDNGIRIRRSDPSFEWIVTGAIIVTITGWLGYLYLNIRVFNSERTLDKITSPIKVLIAGGIAAFIVYACWFIFP</sequence>
<comment type="caution">
    <text evidence="2">The sequence shown here is derived from an EMBL/GenBank/DDBJ whole genome shotgun (WGS) entry which is preliminary data.</text>
</comment>
<reference evidence="2 3" key="1">
    <citation type="submission" date="2019-01" db="EMBL/GenBank/DDBJ databases">
        <title>Mucilaginibacter antarcticum sp. nov., isolated from antarctic soil.</title>
        <authorList>
            <person name="Yan Y.-Q."/>
            <person name="Du Z.-J."/>
        </authorList>
    </citation>
    <scope>NUCLEOTIDE SEQUENCE [LARGE SCALE GENOMIC DNA]</scope>
    <source>
        <strain evidence="2 3">F01003</strain>
    </source>
</reference>
<keyword evidence="1" id="KW-0812">Transmembrane</keyword>
<evidence type="ECO:0000313" key="3">
    <source>
        <dbReference type="Proteomes" id="UP000286701"/>
    </source>
</evidence>
<feature type="transmembrane region" description="Helical" evidence="1">
    <location>
        <begin position="43"/>
        <end position="65"/>
    </location>
</feature>
<organism evidence="2 3">
    <name type="scientific">Mucilaginibacter gilvus</name>
    <dbReference type="NCBI Taxonomy" id="2305909"/>
    <lineage>
        <taxon>Bacteria</taxon>
        <taxon>Pseudomonadati</taxon>
        <taxon>Bacteroidota</taxon>
        <taxon>Sphingobacteriia</taxon>
        <taxon>Sphingobacteriales</taxon>
        <taxon>Sphingobacteriaceae</taxon>
        <taxon>Mucilaginibacter</taxon>
    </lineage>
</organism>
<dbReference type="EMBL" id="SBIW01000006">
    <property type="protein sequence ID" value="RWY50986.1"/>
    <property type="molecule type" value="Genomic_DNA"/>
</dbReference>
<evidence type="ECO:0000313" key="2">
    <source>
        <dbReference type="EMBL" id="RWY50986.1"/>
    </source>
</evidence>
<dbReference type="RefSeq" id="WP_128534405.1">
    <property type="nucleotide sequence ID" value="NZ_SBIW01000006.1"/>
</dbReference>
<gene>
    <name evidence="2" type="ORF">EPL05_13015</name>
</gene>
<keyword evidence="1" id="KW-0472">Membrane</keyword>
<proteinExistence type="predicted"/>
<dbReference type="AlphaFoldDB" id="A0A3S4YAN1"/>
<feature type="transmembrane region" description="Helical" evidence="1">
    <location>
        <begin position="85"/>
        <end position="103"/>
    </location>
</feature>
<accession>A0A3S4YAN1</accession>